<proteinExistence type="predicted"/>
<dbReference type="eggNOG" id="ENOG502ZCIK">
    <property type="taxonomic scope" value="Bacteria"/>
</dbReference>
<reference evidence="1 2" key="1">
    <citation type="journal article" date="2008" name="Proc. Natl. Acad. Sci. U.S.A.">
        <title>Niche adaptation and genome expansion in the chlorophyll d-producing cyanobacterium Acaryochloris marina.</title>
        <authorList>
            <person name="Swingley W.D."/>
            <person name="Chen M."/>
            <person name="Cheung P.C."/>
            <person name="Conrad A.L."/>
            <person name="Dejesa L.C."/>
            <person name="Hao J."/>
            <person name="Honchak B.M."/>
            <person name="Karbach L.E."/>
            <person name="Kurdoglu A."/>
            <person name="Lahiri S."/>
            <person name="Mastrian S.D."/>
            <person name="Miyashita H."/>
            <person name="Page L."/>
            <person name="Ramakrishna P."/>
            <person name="Satoh S."/>
            <person name="Sattley W.M."/>
            <person name="Shimada Y."/>
            <person name="Taylor H.L."/>
            <person name="Tomo T."/>
            <person name="Tsuchiya T."/>
            <person name="Wang Z.T."/>
            <person name="Raymond J."/>
            <person name="Mimuro M."/>
            <person name="Blankenship R.E."/>
            <person name="Touchman J.W."/>
        </authorList>
    </citation>
    <scope>NUCLEOTIDE SEQUENCE [LARGE SCALE GENOMIC DNA]</scope>
    <source>
        <strain evidence="2">MBIC 11017</strain>
    </source>
</reference>
<evidence type="ECO:0000313" key="1">
    <source>
        <dbReference type="EMBL" id="ABW25796.1"/>
    </source>
</evidence>
<dbReference type="RefSeq" id="WP_012161380.1">
    <property type="nucleotide sequence ID" value="NC_009925.1"/>
</dbReference>
<sequence>MAFLDQENSTQQQKPHRAWWNRPLVGDRSMTERVGSLFKRHKREEVPERVLKTHTDALQAINKLVKRALSIDNGKYGNPEFLAFVKLKRAFAEGHEGYENLDRYLQLLHAGISAKNTFVALERMEFKFYGSKHALLYDYVETLFQSNVPQAEFLDSLNTKFVEVQPQLRTEVGKEVLQQYHQNLETITKHRFGFRLLRSFKRHKMTNYSMLNTVANIIDGLDRLDLHDLGILNTEVIAHYETFQRLGEIIGMPESLVNPKTFGRMLQYVALEEKYKTAYPKFQELVVLLEEWYRHFTVAQNLRNEYNPKKYKRVKEFGTVIPGIALYNKYKVYFS</sequence>
<organism evidence="1 2">
    <name type="scientific">Acaryochloris marina (strain MBIC 11017)</name>
    <dbReference type="NCBI Taxonomy" id="329726"/>
    <lineage>
        <taxon>Bacteria</taxon>
        <taxon>Bacillati</taxon>
        <taxon>Cyanobacteriota</taxon>
        <taxon>Cyanophyceae</taxon>
        <taxon>Acaryochloridales</taxon>
        <taxon>Acaryochloridaceae</taxon>
        <taxon>Acaryochloris</taxon>
    </lineage>
</organism>
<protein>
    <submittedName>
        <fullName evidence="1">Uncharacterized protein</fullName>
    </submittedName>
</protein>
<dbReference type="AlphaFoldDB" id="B0CFA9"/>
<keyword evidence="2" id="KW-1185">Reference proteome</keyword>
<evidence type="ECO:0000313" key="2">
    <source>
        <dbReference type="Proteomes" id="UP000000268"/>
    </source>
</evidence>
<gene>
    <name evidence="1" type="ordered locus">AM1_0752</name>
</gene>
<accession>B0CFA9</accession>
<dbReference type="Proteomes" id="UP000000268">
    <property type="component" value="Chromosome"/>
</dbReference>
<dbReference type="EMBL" id="CP000828">
    <property type="protein sequence ID" value="ABW25796.1"/>
    <property type="molecule type" value="Genomic_DNA"/>
</dbReference>
<dbReference type="KEGG" id="amr:AM1_0752"/>
<dbReference type="HOGENOM" id="CLU_828243_0_0_3"/>
<dbReference type="OrthoDB" id="560641at2"/>
<name>B0CFA9_ACAM1</name>